<organism evidence="2 3">
    <name type="scientific">Pseudovirgaria hyperparasitica</name>
    <dbReference type="NCBI Taxonomy" id="470096"/>
    <lineage>
        <taxon>Eukaryota</taxon>
        <taxon>Fungi</taxon>
        <taxon>Dikarya</taxon>
        <taxon>Ascomycota</taxon>
        <taxon>Pezizomycotina</taxon>
        <taxon>Dothideomycetes</taxon>
        <taxon>Dothideomycetes incertae sedis</taxon>
        <taxon>Acrospermales</taxon>
        <taxon>Acrospermaceae</taxon>
        <taxon>Pseudovirgaria</taxon>
    </lineage>
</organism>
<gene>
    <name evidence="2" type="ORF">EJ05DRAFT_537747</name>
</gene>
<dbReference type="RefSeq" id="XP_033600810.1">
    <property type="nucleotide sequence ID" value="XM_033749404.1"/>
</dbReference>
<accession>A0A6A6W827</accession>
<keyword evidence="3" id="KW-1185">Reference proteome</keyword>
<evidence type="ECO:0000313" key="2">
    <source>
        <dbReference type="EMBL" id="KAF2758359.1"/>
    </source>
</evidence>
<dbReference type="Proteomes" id="UP000799437">
    <property type="component" value="Unassembled WGS sequence"/>
</dbReference>
<evidence type="ECO:0000256" key="1">
    <source>
        <dbReference type="SAM" id="Coils"/>
    </source>
</evidence>
<reference evidence="2" key="1">
    <citation type="journal article" date="2020" name="Stud. Mycol.">
        <title>101 Dothideomycetes genomes: a test case for predicting lifestyles and emergence of pathogens.</title>
        <authorList>
            <person name="Haridas S."/>
            <person name="Albert R."/>
            <person name="Binder M."/>
            <person name="Bloem J."/>
            <person name="Labutti K."/>
            <person name="Salamov A."/>
            <person name="Andreopoulos B."/>
            <person name="Baker S."/>
            <person name="Barry K."/>
            <person name="Bills G."/>
            <person name="Bluhm B."/>
            <person name="Cannon C."/>
            <person name="Castanera R."/>
            <person name="Culley D."/>
            <person name="Daum C."/>
            <person name="Ezra D."/>
            <person name="Gonzalez J."/>
            <person name="Henrissat B."/>
            <person name="Kuo A."/>
            <person name="Liang C."/>
            <person name="Lipzen A."/>
            <person name="Lutzoni F."/>
            <person name="Magnuson J."/>
            <person name="Mondo S."/>
            <person name="Nolan M."/>
            <person name="Ohm R."/>
            <person name="Pangilinan J."/>
            <person name="Park H.-J."/>
            <person name="Ramirez L."/>
            <person name="Alfaro M."/>
            <person name="Sun H."/>
            <person name="Tritt A."/>
            <person name="Yoshinaga Y."/>
            <person name="Zwiers L.-H."/>
            <person name="Turgeon B."/>
            <person name="Goodwin S."/>
            <person name="Spatafora J."/>
            <person name="Crous P."/>
            <person name="Grigoriev I."/>
        </authorList>
    </citation>
    <scope>NUCLEOTIDE SEQUENCE</scope>
    <source>
        <strain evidence="2">CBS 121739</strain>
    </source>
</reference>
<feature type="coiled-coil region" evidence="1">
    <location>
        <begin position="172"/>
        <end position="206"/>
    </location>
</feature>
<keyword evidence="1" id="KW-0175">Coiled coil</keyword>
<dbReference type="GeneID" id="54490458"/>
<sequence length="475" mass="53550">MSRSNRSPSPCLPRLHRTSHTLPRFTALRNGPCSSEIFIQPSAAPSSASEGGPALPAPSSRYPYHHPSINHKHFTMASNFPTPSGSNALVIVHGEGTQPTGRSSQGIDMIGFAQGFVELINNEHQARVLADDLRRQVTRLQFEKGLLRHDSDDSRLLHKKMADHTAACEDQIARLKERERSLISQKDTLQREAERSHQQIQELQAHVTELVSKSKRVFDEENTLRQLVEDLAQTVKVETEKGEKSLQAFCNLQKAHHDIDETLKTMEVTSSRATKEARRLHDANIILTRDNSKLSEVKKVLELQLEHVRSVFESGLQQKQQALLESQRKAGMLRQENEVLKNARQALVQENRALSKPRKMDDDEKASLLAQVHELEDTNNALESLVEVTISSPTYPKRLFANMLLAKASAVDLEQMEEKLEIATELLPTDIATKPSPQPQRLFDASVAKLDMEYEWAELCSGSRESHVVRTRCNR</sequence>
<dbReference type="EMBL" id="ML996571">
    <property type="protein sequence ID" value="KAF2758359.1"/>
    <property type="molecule type" value="Genomic_DNA"/>
</dbReference>
<name>A0A6A6W827_9PEZI</name>
<protein>
    <submittedName>
        <fullName evidence="2">Uncharacterized protein</fullName>
    </submittedName>
</protein>
<dbReference type="AlphaFoldDB" id="A0A6A6W827"/>
<proteinExistence type="predicted"/>
<feature type="coiled-coil region" evidence="1">
    <location>
        <begin position="316"/>
        <end position="426"/>
    </location>
</feature>
<evidence type="ECO:0000313" key="3">
    <source>
        <dbReference type="Proteomes" id="UP000799437"/>
    </source>
</evidence>